<dbReference type="EMBL" id="VIBQ01000709">
    <property type="protein sequence ID" value="KAC2591185.1"/>
    <property type="molecule type" value="Genomic_DNA"/>
</dbReference>
<comment type="caution">
    <text evidence="2">The sequence shown here is derived from an EMBL/GenBank/DDBJ whole genome shotgun (WGS) entry which is preliminary data.</text>
</comment>
<feature type="region of interest" description="Disordered" evidence="1">
    <location>
        <begin position="1"/>
        <end position="32"/>
    </location>
</feature>
<dbReference type="Proteomes" id="UP000327013">
    <property type="component" value="Unassembled WGS sequence"/>
</dbReference>
<evidence type="ECO:0000313" key="3">
    <source>
        <dbReference type="Proteomes" id="UP000327013"/>
    </source>
</evidence>
<dbReference type="AlphaFoldDB" id="A0A5N6L681"/>
<organism evidence="2 3">
    <name type="scientific">Carpinus fangiana</name>
    <dbReference type="NCBI Taxonomy" id="176857"/>
    <lineage>
        <taxon>Eukaryota</taxon>
        <taxon>Viridiplantae</taxon>
        <taxon>Streptophyta</taxon>
        <taxon>Embryophyta</taxon>
        <taxon>Tracheophyta</taxon>
        <taxon>Spermatophyta</taxon>
        <taxon>Magnoliopsida</taxon>
        <taxon>eudicotyledons</taxon>
        <taxon>Gunneridae</taxon>
        <taxon>Pentapetalae</taxon>
        <taxon>rosids</taxon>
        <taxon>fabids</taxon>
        <taxon>Fagales</taxon>
        <taxon>Betulaceae</taxon>
        <taxon>Carpinus</taxon>
    </lineage>
</organism>
<reference evidence="2 3" key="1">
    <citation type="submission" date="2019-06" db="EMBL/GenBank/DDBJ databases">
        <title>A chromosomal-level reference genome of Carpinus fangiana (Coryloideae, Betulaceae).</title>
        <authorList>
            <person name="Yang X."/>
            <person name="Wang Z."/>
            <person name="Zhang L."/>
            <person name="Hao G."/>
            <person name="Liu J."/>
            <person name="Yang Y."/>
        </authorList>
    </citation>
    <scope>NUCLEOTIDE SEQUENCE [LARGE SCALE GENOMIC DNA]</scope>
    <source>
        <strain evidence="2">Cfa_2016G</strain>
        <tissue evidence="2">Leaf</tissue>
    </source>
</reference>
<accession>A0A5N6L681</accession>
<evidence type="ECO:0000313" key="2">
    <source>
        <dbReference type="EMBL" id="KAC2591185.1"/>
    </source>
</evidence>
<sequence length="87" mass="9985">MTRLHTKDLYISLKRRKPEEKSKRKKQEKTDNFLISQKLENQLKLVSPGRTQIAVVGAQPLDLLREMEPESNHRRASSSSPSLDNSA</sequence>
<protein>
    <submittedName>
        <fullName evidence="2">Uncharacterized protein</fullName>
    </submittedName>
</protein>
<evidence type="ECO:0000256" key="1">
    <source>
        <dbReference type="SAM" id="MobiDB-lite"/>
    </source>
</evidence>
<feature type="compositionally biased region" description="Basic and acidic residues" evidence="1">
    <location>
        <begin position="64"/>
        <end position="73"/>
    </location>
</feature>
<gene>
    <name evidence="2" type="ORF">FH972_027182</name>
</gene>
<feature type="compositionally biased region" description="Low complexity" evidence="1">
    <location>
        <begin position="77"/>
        <end position="87"/>
    </location>
</feature>
<name>A0A5N6L681_9ROSI</name>
<proteinExistence type="predicted"/>
<keyword evidence="3" id="KW-1185">Reference proteome</keyword>
<feature type="region of interest" description="Disordered" evidence="1">
    <location>
        <begin position="64"/>
        <end position="87"/>
    </location>
</feature>